<feature type="signal peptide" evidence="1">
    <location>
        <begin position="1"/>
        <end position="27"/>
    </location>
</feature>
<accession>A0A2G5DAF5</accession>
<proteinExistence type="predicted"/>
<feature type="chain" id="PRO_5013566025" description="Glycine-rich protein" evidence="1">
    <location>
        <begin position="28"/>
        <end position="78"/>
    </location>
</feature>
<evidence type="ECO:0000313" key="3">
    <source>
        <dbReference type="Proteomes" id="UP000230069"/>
    </source>
</evidence>
<reference evidence="2 3" key="1">
    <citation type="submission" date="2017-09" db="EMBL/GenBank/DDBJ databases">
        <title>WGS assembly of Aquilegia coerulea Goldsmith.</title>
        <authorList>
            <person name="Hodges S."/>
            <person name="Kramer E."/>
            <person name="Nordborg M."/>
            <person name="Tomkins J."/>
            <person name="Borevitz J."/>
            <person name="Derieg N."/>
            <person name="Yan J."/>
            <person name="Mihaltcheva S."/>
            <person name="Hayes R.D."/>
            <person name="Rokhsar D."/>
        </authorList>
    </citation>
    <scope>NUCLEOTIDE SEQUENCE [LARGE SCALE GENOMIC DNA]</scope>
    <source>
        <strain evidence="3">cv. Goldsmith</strain>
    </source>
</reference>
<evidence type="ECO:0008006" key="4">
    <source>
        <dbReference type="Google" id="ProtNLM"/>
    </source>
</evidence>
<dbReference type="Pfam" id="PF07172">
    <property type="entry name" value="GRP"/>
    <property type="match status" value="1"/>
</dbReference>
<keyword evidence="1" id="KW-0732">Signal</keyword>
<evidence type="ECO:0000256" key="1">
    <source>
        <dbReference type="SAM" id="SignalP"/>
    </source>
</evidence>
<organism evidence="2 3">
    <name type="scientific">Aquilegia coerulea</name>
    <name type="common">Rocky mountain columbine</name>
    <dbReference type="NCBI Taxonomy" id="218851"/>
    <lineage>
        <taxon>Eukaryota</taxon>
        <taxon>Viridiplantae</taxon>
        <taxon>Streptophyta</taxon>
        <taxon>Embryophyta</taxon>
        <taxon>Tracheophyta</taxon>
        <taxon>Spermatophyta</taxon>
        <taxon>Magnoliopsida</taxon>
        <taxon>Ranunculales</taxon>
        <taxon>Ranunculaceae</taxon>
        <taxon>Thalictroideae</taxon>
        <taxon>Aquilegia</taxon>
    </lineage>
</organism>
<dbReference type="AlphaFoldDB" id="A0A2G5DAF5"/>
<name>A0A2G5DAF5_AQUCA</name>
<dbReference type="EMBL" id="KZ305042">
    <property type="protein sequence ID" value="PIA40474.1"/>
    <property type="molecule type" value="Genomic_DNA"/>
</dbReference>
<gene>
    <name evidence="2" type="ORF">AQUCO_02500285v1</name>
</gene>
<dbReference type="Proteomes" id="UP000230069">
    <property type="component" value="Unassembled WGS sequence"/>
</dbReference>
<dbReference type="InterPro" id="IPR010800">
    <property type="entry name" value="GRP"/>
</dbReference>
<evidence type="ECO:0000313" key="2">
    <source>
        <dbReference type="EMBL" id="PIA40474.1"/>
    </source>
</evidence>
<protein>
    <recommendedName>
        <fullName evidence="4">Glycine-rich protein</fullName>
    </recommendedName>
</protein>
<dbReference type="InParanoid" id="A0A2G5DAF5"/>
<sequence>MASKTSFIVLGLVLTVVLLISSSEVAAKDLETANGVEDAAKYDDNNVGLNGNHGGGHHGGGKCRHGICCGRHGHCGCC</sequence>
<keyword evidence="3" id="KW-1185">Reference proteome</keyword>